<evidence type="ECO:0000313" key="3">
    <source>
        <dbReference type="Proteomes" id="UP000215335"/>
    </source>
</evidence>
<dbReference type="AlphaFoldDB" id="A0A232FD20"/>
<sequence length="85" mass="9016">MTDSSYTDSAVVRPFRTVFRFVGALFDAVYYFVESLINPSAGRYSRGRLTGSGRPSGPRIGTLRPSGSGGNAPNMSIGGCRSCAM</sequence>
<proteinExistence type="predicted"/>
<evidence type="ECO:0000313" key="2">
    <source>
        <dbReference type="EMBL" id="OXU28575.1"/>
    </source>
</evidence>
<comment type="caution">
    <text evidence="2">The sequence shown here is derived from an EMBL/GenBank/DDBJ whole genome shotgun (WGS) entry which is preliminary data.</text>
</comment>
<reference evidence="2 3" key="1">
    <citation type="journal article" date="2017" name="Curr. Biol.">
        <title>The Evolution of Venom by Co-option of Single-Copy Genes.</title>
        <authorList>
            <person name="Martinson E.O."/>
            <person name="Mrinalini"/>
            <person name="Kelkar Y.D."/>
            <person name="Chang C.H."/>
            <person name="Werren J.H."/>
        </authorList>
    </citation>
    <scope>NUCLEOTIDE SEQUENCE [LARGE SCALE GENOMIC DNA]</scope>
    <source>
        <strain evidence="2 3">Alberta</strain>
        <tissue evidence="2">Whole body</tissue>
    </source>
</reference>
<name>A0A232FD20_9HYME</name>
<evidence type="ECO:0000256" key="1">
    <source>
        <dbReference type="SAM" id="MobiDB-lite"/>
    </source>
</evidence>
<keyword evidence="3" id="KW-1185">Reference proteome</keyword>
<dbReference type="Proteomes" id="UP000215335">
    <property type="component" value="Unassembled WGS sequence"/>
</dbReference>
<feature type="region of interest" description="Disordered" evidence="1">
    <location>
        <begin position="42"/>
        <end position="85"/>
    </location>
</feature>
<organism evidence="2 3">
    <name type="scientific">Trichomalopsis sarcophagae</name>
    <dbReference type="NCBI Taxonomy" id="543379"/>
    <lineage>
        <taxon>Eukaryota</taxon>
        <taxon>Metazoa</taxon>
        <taxon>Ecdysozoa</taxon>
        <taxon>Arthropoda</taxon>
        <taxon>Hexapoda</taxon>
        <taxon>Insecta</taxon>
        <taxon>Pterygota</taxon>
        <taxon>Neoptera</taxon>
        <taxon>Endopterygota</taxon>
        <taxon>Hymenoptera</taxon>
        <taxon>Apocrita</taxon>
        <taxon>Proctotrupomorpha</taxon>
        <taxon>Chalcidoidea</taxon>
        <taxon>Pteromalidae</taxon>
        <taxon>Pteromalinae</taxon>
        <taxon>Trichomalopsis</taxon>
    </lineage>
</organism>
<protein>
    <submittedName>
        <fullName evidence="2">Uncharacterized protein</fullName>
    </submittedName>
</protein>
<dbReference type="EMBL" id="NNAY01000414">
    <property type="protein sequence ID" value="OXU28575.1"/>
    <property type="molecule type" value="Genomic_DNA"/>
</dbReference>
<accession>A0A232FD20</accession>
<gene>
    <name evidence="2" type="ORF">TSAR_004787</name>
</gene>